<accession>A0A0E9XID4</accession>
<proteinExistence type="predicted"/>
<reference evidence="1" key="2">
    <citation type="journal article" date="2015" name="Fish Shellfish Immunol.">
        <title>Early steps in the European eel (Anguilla anguilla)-Vibrio vulnificus interaction in the gills: Role of the RtxA13 toxin.</title>
        <authorList>
            <person name="Callol A."/>
            <person name="Pajuelo D."/>
            <person name="Ebbesson L."/>
            <person name="Teles M."/>
            <person name="MacKenzie S."/>
            <person name="Amaro C."/>
        </authorList>
    </citation>
    <scope>NUCLEOTIDE SEQUENCE</scope>
</reference>
<reference evidence="1" key="1">
    <citation type="submission" date="2014-11" db="EMBL/GenBank/DDBJ databases">
        <authorList>
            <person name="Amaro Gonzalez C."/>
        </authorList>
    </citation>
    <scope>NUCLEOTIDE SEQUENCE</scope>
</reference>
<dbReference type="EMBL" id="GBXM01006366">
    <property type="protein sequence ID" value="JAI02212.1"/>
    <property type="molecule type" value="Transcribed_RNA"/>
</dbReference>
<name>A0A0E9XID4_ANGAN</name>
<protein>
    <submittedName>
        <fullName evidence="1">Uncharacterized protein</fullName>
    </submittedName>
</protein>
<evidence type="ECO:0000313" key="1">
    <source>
        <dbReference type="EMBL" id="JAI02212.1"/>
    </source>
</evidence>
<sequence length="38" mass="4510">MISCFFIAQIYDACHFAWVKRTFSMLIGLNHMIFVKLN</sequence>
<dbReference type="AlphaFoldDB" id="A0A0E9XID4"/>
<organism evidence="1">
    <name type="scientific">Anguilla anguilla</name>
    <name type="common">European freshwater eel</name>
    <name type="synonym">Muraena anguilla</name>
    <dbReference type="NCBI Taxonomy" id="7936"/>
    <lineage>
        <taxon>Eukaryota</taxon>
        <taxon>Metazoa</taxon>
        <taxon>Chordata</taxon>
        <taxon>Craniata</taxon>
        <taxon>Vertebrata</taxon>
        <taxon>Euteleostomi</taxon>
        <taxon>Actinopterygii</taxon>
        <taxon>Neopterygii</taxon>
        <taxon>Teleostei</taxon>
        <taxon>Anguilliformes</taxon>
        <taxon>Anguillidae</taxon>
        <taxon>Anguilla</taxon>
    </lineage>
</organism>